<dbReference type="Proteomes" id="UP000789759">
    <property type="component" value="Unassembled WGS sequence"/>
</dbReference>
<keyword evidence="3" id="KW-1185">Reference proteome</keyword>
<keyword evidence="1" id="KW-0732">Signal</keyword>
<sequence>MFSYPIIAFLLFKELSILASNLWMLRDLVTSSSESILAYITSVPSEIGNDNVMIANVEISSKKKKI</sequence>
<proteinExistence type="predicted"/>
<dbReference type="OrthoDB" id="2443197at2759"/>
<organism evidence="2 3">
    <name type="scientific">Cetraspora pellucida</name>
    <dbReference type="NCBI Taxonomy" id="1433469"/>
    <lineage>
        <taxon>Eukaryota</taxon>
        <taxon>Fungi</taxon>
        <taxon>Fungi incertae sedis</taxon>
        <taxon>Mucoromycota</taxon>
        <taxon>Glomeromycotina</taxon>
        <taxon>Glomeromycetes</taxon>
        <taxon>Diversisporales</taxon>
        <taxon>Gigasporaceae</taxon>
        <taxon>Cetraspora</taxon>
    </lineage>
</organism>
<evidence type="ECO:0000313" key="2">
    <source>
        <dbReference type="EMBL" id="CAG8640003.1"/>
    </source>
</evidence>
<accession>A0A9N9DLD4</accession>
<dbReference type="AlphaFoldDB" id="A0A9N9DLD4"/>
<name>A0A9N9DLD4_9GLOM</name>
<gene>
    <name evidence="2" type="ORF">CPELLU_LOCUS8809</name>
</gene>
<protein>
    <submittedName>
        <fullName evidence="2">13009_t:CDS:1</fullName>
    </submittedName>
</protein>
<feature type="signal peptide" evidence="1">
    <location>
        <begin position="1"/>
        <end position="19"/>
    </location>
</feature>
<evidence type="ECO:0000256" key="1">
    <source>
        <dbReference type="SAM" id="SignalP"/>
    </source>
</evidence>
<evidence type="ECO:0000313" key="3">
    <source>
        <dbReference type="Proteomes" id="UP000789759"/>
    </source>
</evidence>
<comment type="caution">
    <text evidence="2">The sequence shown here is derived from an EMBL/GenBank/DDBJ whole genome shotgun (WGS) entry which is preliminary data.</text>
</comment>
<feature type="chain" id="PRO_5040363424" evidence="1">
    <location>
        <begin position="20"/>
        <end position="66"/>
    </location>
</feature>
<dbReference type="EMBL" id="CAJVQA010006406">
    <property type="protein sequence ID" value="CAG8640003.1"/>
    <property type="molecule type" value="Genomic_DNA"/>
</dbReference>
<reference evidence="2" key="1">
    <citation type="submission" date="2021-06" db="EMBL/GenBank/DDBJ databases">
        <authorList>
            <person name="Kallberg Y."/>
            <person name="Tangrot J."/>
            <person name="Rosling A."/>
        </authorList>
    </citation>
    <scope>NUCLEOTIDE SEQUENCE</scope>
    <source>
        <strain evidence="2">FL966</strain>
    </source>
</reference>